<accession>A0A560B3I8</accession>
<evidence type="ECO:0000313" key="3">
    <source>
        <dbReference type="Proteomes" id="UP000316083"/>
    </source>
</evidence>
<name>A0A560B3I8_AZOBR</name>
<organism evidence="2 3">
    <name type="scientific">Azospirillum brasilense</name>
    <dbReference type="NCBI Taxonomy" id="192"/>
    <lineage>
        <taxon>Bacteria</taxon>
        <taxon>Pseudomonadati</taxon>
        <taxon>Pseudomonadota</taxon>
        <taxon>Alphaproteobacteria</taxon>
        <taxon>Rhodospirillales</taxon>
        <taxon>Azospirillaceae</taxon>
        <taxon>Azospirillum</taxon>
    </lineage>
</organism>
<feature type="transmembrane region" description="Helical" evidence="1">
    <location>
        <begin position="148"/>
        <end position="175"/>
    </location>
</feature>
<keyword evidence="1" id="KW-1133">Transmembrane helix</keyword>
<feature type="transmembrane region" description="Helical" evidence="1">
    <location>
        <begin position="75"/>
        <end position="95"/>
    </location>
</feature>
<dbReference type="RefSeq" id="WP_145677368.1">
    <property type="nucleotide sequence ID" value="NZ_VITF01000007.1"/>
</dbReference>
<evidence type="ECO:0000313" key="2">
    <source>
        <dbReference type="EMBL" id="TWA67181.1"/>
    </source>
</evidence>
<gene>
    <name evidence="2" type="ORF">FBZ82_107155</name>
</gene>
<comment type="caution">
    <text evidence="2">The sequence shown here is derived from an EMBL/GenBank/DDBJ whole genome shotgun (WGS) entry which is preliminary data.</text>
</comment>
<feature type="transmembrane region" description="Helical" evidence="1">
    <location>
        <begin position="195"/>
        <end position="218"/>
    </location>
</feature>
<keyword evidence="1" id="KW-0472">Membrane</keyword>
<dbReference type="EMBL" id="VITF01000007">
    <property type="protein sequence ID" value="TWA67181.1"/>
    <property type="molecule type" value="Genomic_DNA"/>
</dbReference>
<evidence type="ECO:0000256" key="1">
    <source>
        <dbReference type="SAM" id="Phobius"/>
    </source>
</evidence>
<keyword evidence="1" id="KW-0812">Transmembrane</keyword>
<feature type="transmembrane region" description="Helical" evidence="1">
    <location>
        <begin position="12"/>
        <end position="31"/>
    </location>
</feature>
<protein>
    <submittedName>
        <fullName evidence="2">Uncharacterized protein</fullName>
    </submittedName>
</protein>
<proteinExistence type="predicted"/>
<feature type="transmembrane region" description="Helical" evidence="1">
    <location>
        <begin position="239"/>
        <end position="266"/>
    </location>
</feature>
<dbReference type="AlphaFoldDB" id="A0A560B3I8"/>
<dbReference type="Proteomes" id="UP000316083">
    <property type="component" value="Unassembled WGS sequence"/>
</dbReference>
<sequence length="270" mass="30246">MPTKDGDLLQASFFISWAIAGALIGFIVAAWEGGMAGTALGLLLSPNLAGRLVVGKRHRASNDAVALWNRVRASVFLLSGCFFVFSLGVVFFDSLPGNPMRSRCVAYSSICGYGANLWVLQFLGNASSSMIDWFGFSRGRMRSLGIVHGYLSFFVMNFLICFMFFILFIGYFAVFRCQLSWEDMFFGHSFGGWKIILPSAICLVVICVGIYSMLSAYISKTDDELFRSHRKVFSFYGRAGFDFAFHAQIFWITAQVFLISLSQFFVRLVR</sequence>
<reference evidence="2 3" key="1">
    <citation type="submission" date="2019-06" db="EMBL/GenBank/DDBJ databases">
        <title>Genomic Encyclopedia of Type Strains, Phase IV (KMG-V): Genome sequencing to study the core and pangenomes of soil and plant-associated prokaryotes.</title>
        <authorList>
            <person name="Whitman W."/>
        </authorList>
    </citation>
    <scope>NUCLEOTIDE SEQUENCE [LARGE SCALE GENOMIC DNA]</scope>
    <source>
        <strain evidence="2 3">BR 11796</strain>
    </source>
</reference>